<dbReference type="GO" id="GO:0005576">
    <property type="term" value="C:extracellular region"/>
    <property type="evidence" value="ECO:0007669"/>
    <property type="project" value="UniProtKB-ARBA"/>
</dbReference>
<evidence type="ECO:0000256" key="1">
    <source>
        <dbReference type="ARBA" id="ARBA00022859"/>
    </source>
</evidence>
<keyword evidence="2" id="KW-1064">Adaptive immunity</keyword>
<sequence length="125" mass="13216">MWSGAPVLWILLFWLPGSSGDTVLTQSPASLAVSLGQSATISCRASQSVDVKIGSRTFSAMNWYQQKPGQAPKLLIYRASNKASGVPARFSGSGSGTGFTLTIRPVEADDAAVYYCQQGKESPPT</sequence>
<dbReference type="GO" id="GO:0002250">
    <property type="term" value="P:adaptive immune response"/>
    <property type="evidence" value="ECO:0007669"/>
    <property type="project" value="UniProtKB-KW"/>
</dbReference>
<dbReference type="InterPro" id="IPR007110">
    <property type="entry name" value="Ig-like_dom"/>
</dbReference>
<dbReference type="PANTHER" id="PTHR23267">
    <property type="entry name" value="IMMUNOGLOBULIN LIGHT CHAIN"/>
    <property type="match status" value="1"/>
</dbReference>
<dbReference type="SMART" id="SM00409">
    <property type="entry name" value="IG"/>
    <property type="match status" value="1"/>
</dbReference>
<dbReference type="InterPro" id="IPR003599">
    <property type="entry name" value="Ig_sub"/>
</dbReference>
<dbReference type="Proteomes" id="UP000005225">
    <property type="component" value="Unassembled WGS sequence"/>
</dbReference>
<keyword evidence="1" id="KW-0391">Immunity</keyword>
<evidence type="ECO:0000259" key="6">
    <source>
        <dbReference type="PROSITE" id="PS50835"/>
    </source>
</evidence>
<dbReference type="PROSITE" id="PS50835">
    <property type="entry name" value="IG_LIKE"/>
    <property type="match status" value="1"/>
</dbReference>
<feature type="chain" id="PRO_5003545723" description="Ig-like domain-containing protein" evidence="5">
    <location>
        <begin position="21"/>
        <end position="125"/>
    </location>
</feature>
<reference evidence="8" key="1">
    <citation type="submission" date="2011-03" db="EMBL/GenBank/DDBJ databases">
        <title>Version 3 of the genome sequence of Otolemur garnettii (Bushbaby).</title>
        <authorList>
            <consortium name="The Broad Institute Genome Sequencing Platform"/>
            <person name="Di Palma F."/>
            <person name="Johnson J."/>
            <person name="Lander E.S."/>
            <person name="Lindblad-Toh K."/>
            <person name="Jaffe D.B."/>
            <person name="Gnerre S."/>
            <person name="MacCallum I."/>
            <person name="Przybylski D."/>
            <person name="Ribeiro F.J."/>
            <person name="Burton J.N."/>
            <person name="Walker B.J."/>
            <person name="Sharpe T."/>
            <person name="Hall G."/>
        </authorList>
    </citation>
    <scope>NUCLEOTIDE SEQUENCE [LARGE SCALE GENOMIC DNA]</scope>
</reference>
<dbReference type="eggNOG" id="ENOG502S3KF">
    <property type="taxonomic scope" value="Eukaryota"/>
</dbReference>
<dbReference type="HOGENOM" id="CLU_077975_4_1_1"/>
<dbReference type="EMBL" id="AAQR03151039">
    <property type="status" value="NOT_ANNOTATED_CDS"/>
    <property type="molecule type" value="Genomic_DNA"/>
</dbReference>
<evidence type="ECO:0000256" key="2">
    <source>
        <dbReference type="ARBA" id="ARBA00023130"/>
    </source>
</evidence>
<keyword evidence="4" id="KW-1280">Immunoglobulin</keyword>
<dbReference type="STRING" id="30611.ENSOGAP00000021581"/>
<evidence type="ECO:0000313" key="7">
    <source>
        <dbReference type="Ensembl" id="ENSOGAP00000021581.1"/>
    </source>
</evidence>
<evidence type="ECO:0000313" key="8">
    <source>
        <dbReference type="Proteomes" id="UP000005225"/>
    </source>
</evidence>
<dbReference type="InParanoid" id="H0XZN8"/>
<dbReference type="InterPro" id="IPR050150">
    <property type="entry name" value="IgV_Light_Chain"/>
</dbReference>
<protein>
    <recommendedName>
        <fullName evidence="6">Ig-like domain-containing protein</fullName>
    </recommendedName>
</protein>
<dbReference type="GeneTree" id="ENSGT00940000153770"/>
<dbReference type="CDD" id="cd04980">
    <property type="entry name" value="IgV_L_kappa"/>
    <property type="match status" value="1"/>
</dbReference>
<proteinExistence type="predicted"/>
<dbReference type="InterPro" id="IPR013783">
    <property type="entry name" value="Ig-like_fold"/>
</dbReference>
<evidence type="ECO:0000256" key="4">
    <source>
        <dbReference type="ARBA" id="ARBA00043265"/>
    </source>
</evidence>
<dbReference type="FunFam" id="2.60.40.10:FF:000350">
    <property type="entry name" value="Immunoglobulin kappa chain variable 18-36"/>
    <property type="match status" value="1"/>
</dbReference>
<keyword evidence="5" id="KW-0732">Signal</keyword>
<accession>H0XZN8</accession>
<dbReference type="OMA" id="MTHYITW"/>
<dbReference type="GO" id="GO:0005886">
    <property type="term" value="C:plasma membrane"/>
    <property type="evidence" value="ECO:0007669"/>
    <property type="project" value="UniProtKB-ARBA"/>
</dbReference>
<dbReference type="InterPro" id="IPR036179">
    <property type="entry name" value="Ig-like_dom_sf"/>
</dbReference>
<keyword evidence="8" id="KW-1185">Reference proteome</keyword>
<dbReference type="Gene3D" id="2.60.40.10">
    <property type="entry name" value="Immunoglobulins"/>
    <property type="match status" value="1"/>
</dbReference>
<evidence type="ECO:0000256" key="3">
    <source>
        <dbReference type="ARBA" id="ARBA00023319"/>
    </source>
</evidence>
<dbReference type="AlphaFoldDB" id="H0XZN8"/>
<dbReference type="SUPFAM" id="SSF48726">
    <property type="entry name" value="Immunoglobulin"/>
    <property type="match status" value="1"/>
</dbReference>
<dbReference type="InterPro" id="IPR013106">
    <property type="entry name" value="Ig_V-set"/>
</dbReference>
<keyword evidence="3" id="KW-0393">Immunoglobulin domain</keyword>
<reference evidence="7" key="2">
    <citation type="submission" date="2025-08" db="UniProtKB">
        <authorList>
            <consortium name="Ensembl"/>
        </authorList>
    </citation>
    <scope>IDENTIFICATION</scope>
</reference>
<dbReference type="GO" id="GO:0019814">
    <property type="term" value="C:immunoglobulin complex"/>
    <property type="evidence" value="ECO:0007669"/>
    <property type="project" value="UniProtKB-KW"/>
</dbReference>
<dbReference type="Pfam" id="PF07686">
    <property type="entry name" value="V-set"/>
    <property type="match status" value="1"/>
</dbReference>
<name>H0XZN8_OTOGA</name>
<evidence type="ECO:0000256" key="5">
    <source>
        <dbReference type="SAM" id="SignalP"/>
    </source>
</evidence>
<dbReference type="SMART" id="SM00406">
    <property type="entry name" value="IGv"/>
    <property type="match status" value="1"/>
</dbReference>
<reference evidence="7" key="3">
    <citation type="submission" date="2025-09" db="UniProtKB">
        <authorList>
            <consortium name="Ensembl"/>
        </authorList>
    </citation>
    <scope>IDENTIFICATION</scope>
</reference>
<organism evidence="7 8">
    <name type="scientific">Otolemur garnettii</name>
    <name type="common">Small-eared galago</name>
    <name type="synonym">Garnett's greater bushbaby</name>
    <dbReference type="NCBI Taxonomy" id="30611"/>
    <lineage>
        <taxon>Eukaryota</taxon>
        <taxon>Metazoa</taxon>
        <taxon>Chordata</taxon>
        <taxon>Craniata</taxon>
        <taxon>Vertebrata</taxon>
        <taxon>Euteleostomi</taxon>
        <taxon>Mammalia</taxon>
        <taxon>Eutheria</taxon>
        <taxon>Euarchontoglires</taxon>
        <taxon>Primates</taxon>
        <taxon>Strepsirrhini</taxon>
        <taxon>Lorisiformes</taxon>
        <taxon>Galagidae</taxon>
        <taxon>Otolemur</taxon>
    </lineage>
</organism>
<dbReference type="Ensembl" id="ENSOGAT00000029468.1">
    <property type="protein sequence ID" value="ENSOGAP00000021581.1"/>
    <property type="gene ID" value="ENSOGAG00000033016.1"/>
</dbReference>
<feature type="signal peptide" evidence="5">
    <location>
        <begin position="1"/>
        <end position="20"/>
    </location>
</feature>
<feature type="domain" description="Ig-like" evidence="6">
    <location>
        <begin position="16"/>
        <end position="125"/>
    </location>
</feature>